<keyword evidence="1" id="KW-1133">Transmembrane helix</keyword>
<evidence type="ECO:0000313" key="3">
    <source>
        <dbReference type="Proteomes" id="UP000020529"/>
    </source>
</evidence>
<comment type="caution">
    <text evidence="2">The sequence shown here is derived from an EMBL/GenBank/DDBJ whole genome shotgun (WGS) entry which is preliminary data.</text>
</comment>
<evidence type="ECO:0000256" key="1">
    <source>
        <dbReference type="SAM" id="Phobius"/>
    </source>
</evidence>
<dbReference type="Proteomes" id="UP000020529">
    <property type="component" value="Unassembled WGS sequence"/>
</dbReference>
<keyword evidence="1" id="KW-0472">Membrane</keyword>
<reference evidence="2 3" key="1">
    <citation type="submission" date="2014-02" db="EMBL/GenBank/DDBJ databases">
        <authorList>
            <person name="Sears C."/>
            <person name="Carroll K."/>
            <person name="Sack B.R."/>
            <person name="Qadri F."/>
            <person name="Myers L.L."/>
            <person name="Chung G.-T."/>
            <person name="Escheverria P."/>
            <person name="Fraser C.M."/>
            <person name="Sadzewicz L."/>
            <person name="Shefchek K.A."/>
            <person name="Tallon L."/>
            <person name="Das S.P."/>
            <person name="Daugherty S."/>
            <person name="Mongodin E.F."/>
        </authorList>
    </citation>
    <scope>NUCLEOTIDE SEQUENCE [LARGE SCALE GENOMIC DNA]</scope>
    <source>
        <strain evidence="3">3988T(B)14</strain>
    </source>
</reference>
<name>A0A015SSC8_BACFG</name>
<evidence type="ECO:0000313" key="2">
    <source>
        <dbReference type="EMBL" id="EXY75099.1"/>
    </source>
</evidence>
<dbReference type="AlphaFoldDB" id="A0A015SSC8"/>
<organism evidence="2 3">
    <name type="scientific">Bacteroides fragilis str. 3988T(B)14</name>
    <dbReference type="NCBI Taxonomy" id="1339315"/>
    <lineage>
        <taxon>Bacteria</taxon>
        <taxon>Pseudomonadati</taxon>
        <taxon>Bacteroidota</taxon>
        <taxon>Bacteroidia</taxon>
        <taxon>Bacteroidales</taxon>
        <taxon>Bacteroidaceae</taxon>
        <taxon>Bacteroides</taxon>
    </lineage>
</organism>
<keyword evidence="1" id="KW-0812">Transmembrane</keyword>
<accession>A0A015SSC8</accession>
<protein>
    <submittedName>
        <fullName evidence="2">Putative membrane protein</fullName>
    </submittedName>
</protein>
<feature type="transmembrane region" description="Helical" evidence="1">
    <location>
        <begin position="6"/>
        <end position="24"/>
    </location>
</feature>
<dbReference type="PATRIC" id="fig|1339315.3.peg.1893"/>
<sequence length="37" mass="4314">MVLLGCILGSVILGLLACLIWILYDFRRFKKKNNFIE</sequence>
<dbReference type="EMBL" id="JGCY01000248">
    <property type="protein sequence ID" value="EXY75099.1"/>
    <property type="molecule type" value="Genomic_DNA"/>
</dbReference>
<proteinExistence type="predicted"/>
<gene>
    <name evidence="2" type="ORF">M124_1099</name>
</gene>